<dbReference type="PANTHER" id="PTHR47572">
    <property type="entry name" value="LIPOPROTEIN-RELATED"/>
    <property type="match status" value="1"/>
</dbReference>
<dbReference type="InterPro" id="IPR051262">
    <property type="entry name" value="SMP-30/CGR1_Lactonase"/>
</dbReference>
<dbReference type="InterPro" id="IPR011042">
    <property type="entry name" value="6-blade_b-propeller_TolB-like"/>
</dbReference>
<feature type="binding site" evidence="3">
    <location>
        <position position="31"/>
    </location>
    <ligand>
        <name>a divalent metal cation</name>
        <dbReference type="ChEBI" id="CHEBI:60240"/>
    </ligand>
</feature>
<dbReference type="PRINTS" id="PR01790">
    <property type="entry name" value="SMP30FAMILY"/>
</dbReference>
<evidence type="ECO:0000313" key="7">
    <source>
        <dbReference type="Proteomes" id="UP000325797"/>
    </source>
</evidence>
<evidence type="ECO:0000256" key="3">
    <source>
        <dbReference type="PIRSR" id="PIRSR605511-2"/>
    </source>
</evidence>
<dbReference type="SUPFAM" id="SSF63829">
    <property type="entry name" value="Calcium-dependent phosphotriesterase"/>
    <property type="match status" value="1"/>
</dbReference>
<evidence type="ECO:0000256" key="1">
    <source>
        <dbReference type="ARBA" id="ARBA00022801"/>
    </source>
</evidence>
<feature type="active site" description="Proton donor/acceptor" evidence="2">
    <location>
        <position position="228"/>
    </location>
</feature>
<dbReference type="SUPFAM" id="SSF52499">
    <property type="entry name" value="Isochorismatase-like hydrolases"/>
    <property type="match status" value="1"/>
</dbReference>
<evidence type="ECO:0000313" key="6">
    <source>
        <dbReference type="EMBL" id="QEX21156.1"/>
    </source>
</evidence>
<evidence type="ECO:0000259" key="5">
    <source>
        <dbReference type="Pfam" id="PF08450"/>
    </source>
</evidence>
<gene>
    <name evidence="6" type="ORF">FRZ61_10770</name>
</gene>
<feature type="binding site" evidence="3">
    <location>
        <position position="117"/>
    </location>
    <ligand>
        <name>substrate</name>
    </ligand>
</feature>
<dbReference type="Gene3D" id="2.120.10.30">
    <property type="entry name" value="TolB, C-terminal domain"/>
    <property type="match status" value="1"/>
</dbReference>
<dbReference type="CDD" id="cd00431">
    <property type="entry name" value="cysteine_hydrolases"/>
    <property type="match status" value="1"/>
</dbReference>
<dbReference type="Pfam" id="PF00857">
    <property type="entry name" value="Isochorismatase"/>
    <property type="match status" value="1"/>
</dbReference>
<protein>
    <submittedName>
        <fullName evidence="6">Gluconolactonase</fullName>
    </submittedName>
</protein>
<organism evidence="6 7">
    <name type="scientific">Hypericibacter adhaerens</name>
    <dbReference type="NCBI Taxonomy" id="2602016"/>
    <lineage>
        <taxon>Bacteria</taxon>
        <taxon>Pseudomonadati</taxon>
        <taxon>Pseudomonadota</taxon>
        <taxon>Alphaproteobacteria</taxon>
        <taxon>Rhodospirillales</taxon>
        <taxon>Dongiaceae</taxon>
        <taxon>Hypericibacter</taxon>
    </lineage>
</organism>
<comment type="cofactor">
    <cofactor evidence="3">
        <name>Zn(2+)</name>
        <dbReference type="ChEBI" id="CHEBI:29105"/>
    </cofactor>
    <text evidence="3">Binds 1 divalent metal cation per subunit.</text>
</comment>
<feature type="domain" description="Isochorismatase-like" evidence="4">
    <location>
        <begin position="335"/>
        <end position="518"/>
    </location>
</feature>
<dbReference type="OrthoDB" id="241638at2"/>
<keyword evidence="7" id="KW-1185">Reference proteome</keyword>
<dbReference type="InterPro" id="IPR036380">
    <property type="entry name" value="Isochorismatase-like_sf"/>
</dbReference>
<name>A0A5J6N2I5_9PROT</name>
<dbReference type="InterPro" id="IPR000868">
    <property type="entry name" value="Isochorismatase-like_dom"/>
</dbReference>
<feature type="binding site" evidence="3">
    <location>
        <position position="228"/>
    </location>
    <ligand>
        <name>a divalent metal cation</name>
        <dbReference type="ChEBI" id="CHEBI:60240"/>
    </ligand>
</feature>
<keyword evidence="3" id="KW-0479">Metal-binding</keyword>
<dbReference type="Pfam" id="PF08450">
    <property type="entry name" value="SGL"/>
    <property type="match status" value="1"/>
</dbReference>
<dbReference type="EMBL" id="CP042582">
    <property type="protein sequence ID" value="QEX21156.1"/>
    <property type="molecule type" value="Genomic_DNA"/>
</dbReference>
<sequence>MSYRVMAPEFEALIDRNEPVRSLATGFKFTEGPIWHPTEHYLLFSDMPGDVRRRWDADRGVQEVRRPANKCNGMTYDADLNLIVCEHATSSLIRETPDGGREVLASHFEGQELNSPNDVCVRSDGSIYFSDPWYGRMPVYGVERRRELGWQGVFRLPPGGGGPQLVVPRYDFAMPNGLCFSPDERLLYINDSERGVIRVYDVAPDGTLRRGRIFADGLLSRQEPGIPDGMKCDERGNIWCTGPGGIWVFAPTGTLLGRIAVPEVVGNLHWGGADFRTLFLAASTSVYTVRTRVGPHLEPFMRAHRAPAAKPVEPRPAARPTASIEGPLLDPSRAVLIIQDLQNDVITEGGAFASSGAPAHAARQNIVENVRRLAQACRSAGVPVIHVWFVVEPGAAGLTLNAPIFQGIRSSAALVRGSWGAAPAAGLEPKPGDFIVEKMRMSAWEGTRLETILKSLNRDTIINTGAWTNMSVEHTARVGADKGYVVVMPQDGCSTIDDSWQKASIDFAIRNVAKVTTCAAVEELLRTAEPEQMAGSPAIRS</sequence>
<dbReference type="KEGG" id="hadh:FRZ61_10770"/>
<keyword evidence="3" id="KW-0862">Zinc</keyword>
<dbReference type="PANTHER" id="PTHR47572:SF4">
    <property type="entry name" value="LACTONASE DRP35"/>
    <property type="match status" value="1"/>
</dbReference>
<dbReference type="GO" id="GO:0016787">
    <property type="term" value="F:hydrolase activity"/>
    <property type="evidence" value="ECO:0007669"/>
    <property type="project" value="UniProtKB-KW"/>
</dbReference>
<dbReference type="Proteomes" id="UP000325797">
    <property type="component" value="Chromosome"/>
</dbReference>
<feature type="binding site" evidence="3">
    <location>
        <position position="176"/>
    </location>
    <ligand>
        <name>a divalent metal cation</name>
        <dbReference type="ChEBI" id="CHEBI:60240"/>
    </ligand>
</feature>
<accession>A0A5J6N2I5</accession>
<reference evidence="6 7" key="1">
    <citation type="submission" date="2019-08" db="EMBL/GenBank/DDBJ databases">
        <title>Hyperibacter terrae gen. nov., sp. nov. and Hyperibacter viscosus sp. nov., two new members in the family Rhodospirillaceae isolated from the rhizosphere of Hypericum perforatum.</title>
        <authorList>
            <person name="Noviana Z."/>
        </authorList>
    </citation>
    <scope>NUCLEOTIDE SEQUENCE [LARGE SCALE GENOMIC DNA]</scope>
    <source>
        <strain evidence="6 7">R5959</strain>
    </source>
</reference>
<dbReference type="RefSeq" id="WP_151115484.1">
    <property type="nucleotide sequence ID" value="NZ_CP042582.1"/>
</dbReference>
<dbReference type="InterPro" id="IPR013658">
    <property type="entry name" value="SGL"/>
</dbReference>
<dbReference type="InterPro" id="IPR005511">
    <property type="entry name" value="SMP-30"/>
</dbReference>
<evidence type="ECO:0000256" key="2">
    <source>
        <dbReference type="PIRSR" id="PIRSR605511-1"/>
    </source>
</evidence>
<dbReference type="Gene3D" id="3.40.50.850">
    <property type="entry name" value="Isochorismatase-like"/>
    <property type="match status" value="1"/>
</dbReference>
<dbReference type="GO" id="GO:0046872">
    <property type="term" value="F:metal ion binding"/>
    <property type="evidence" value="ECO:0007669"/>
    <property type="project" value="UniProtKB-KW"/>
</dbReference>
<dbReference type="AlphaFoldDB" id="A0A5J6N2I5"/>
<proteinExistence type="predicted"/>
<evidence type="ECO:0000259" key="4">
    <source>
        <dbReference type="Pfam" id="PF00857"/>
    </source>
</evidence>
<keyword evidence="1" id="KW-0378">Hydrolase</keyword>
<feature type="domain" description="SMP-30/Gluconolactonase/LRE-like region" evidence="5">
    <location>
        <begin position="29"/>
        <end position="282"/>
    </location>
</feature>